<reference evidence="2 3" key="1">
    <citation type="submission" date="2018-01" db="EMBL/GenBank/DDBJ databases">
        <title>Deinococcus koreensis sp. nov., a radiation-resistant bacterium isolated from river water.</title>
        <authorList>
            <person name="Choi A."/>
        </authorList>
    </citation>
    <scope>NUCLEOTIDE SEQUENCE [LARGE SCALE GENOMIC DNA]</scope>
    <source>
        <strain evidence="2 3">SJW1-2</strain>
    </source>
</reference>
<evidence type="ECO:0000259" key="1">
    <source>
        <dbReference type="Pfam" id="PF01902"/>
    </source>
</evidence>
<dbReference type="Gene3D" id="3.90.1490.10">
    <property type="entry name" value="putative n-type atp pyrophosphatase, domain 2"/>
    <property type="match status" value="1"/>
</dbReference>
<gene>
    <name evidence="2" type="ORF">CVO96_06425</name>
</gene>
<dbReference type="GO" id="GO:0016787">
    <property type="term" value="F:hydrolase activity"/>
    <property type="evidence" value="ECO:0007669"/>
    <property type="project" value="UniProtKB-KW"/>
</dbReference>
<organism evidence="2 3">
    <name type="scientific">Deinococcus koreensis</name>
    <dbReference type="NCBI Taxonomy" id="2054903"/>
    <lineage>
        <taxon>Bacteria</taxon>
        <taxon>Thermotogati</taxon>
        <taxon>Deinococcota</taxon>
        <taxon>Deinococci</taxon>
        <taxon>Deinococcales</taxon>
        <taxon>Deinococcaceae</taxon>
        <taxon>Deinococcus</taxon>
    </lineage>
</organism>
<dbReference type="Pfam" id="PF01902">
    <property type="entry name" value="Diphthami_syn_2"/>
    <property type="match status" value="1"/>
</dbReference>
<dbReference type="InterPro" id="IPR002761">
    <property type="entry name" value="Diphthami_syn_dom"/>
</dbReference>
<keyword evidence="3" id="KW-1185">Reference proteome</keyword>
<dbReference type="InterPro" id="IPR014729">
    <property type="entry name" value="Rossmann-like_a/b/a_fold"/>
</dbReference>
<dbReference type="Proteomes" id="UP000236379">
    <property type="component" value="Unassembled WGS sequence"/>
</dbReference>
<dbReference type="SUPFAM" id="SSF52402">
    <property type="entry name" value="Adenine nucleotide alpha hydrolases-like"/>
    <property type="match status" value="1"/>
</dbReference>
<comment type="caution">
    <text evidence="2">The sequence shown here is derived from an EMBL/GenBank/DDBJ whole genome shotgun (WGS) entry which is preliminary data.</text>
</comment>
<sequence length="226" mass="24381">MSLESSSFVTSWSGGKDSALAYHRATRAGGRPLAILTVLDENGERTRSHGLRPEVMRAQADALGVPLWTARASWAAYEAEFTALLARAARAGASRAVFGDIDLQAHRDWEEGVCARAGLEPHLPLWLEDRRPLVDDLLRLGFRALIVAVREDALPTDLLGRELDAPLVREIEALGADACGENGEYHTVLVNGPDFRNPLNLVPGPAGIHHTGEGSLRVATLDLVLA</sequence>
<proteinExistence type="predicted"/>
<dbReference type="OrthoDB" id="3572539at2"/>
<evidence type="ECO:0000313" key="3">
    <source>
        <dbReference type="Proteomes" id="UP000236379"/>
    </source>
</evidence>
<dbReference type="EMBL" id="PPPD01000001">
    <property type="protein sequence ID" value="PNY81061.1"/>
    <property type="molecule type" value="Genomic_DNA"/>
</dbReference>
<accession>A0A2K3UX09</accession>
<feature type="domain" description="Diphthamide synthase" evidence="1">
    <location>
        <begin position="11"/>
        <end position="201"/>
    </location>
</feature>
<keyword evidence="2" id="KW-0378">Hydrolase</keyword>
<dbReference type="Gene3D" id="3.40.50.620">
    <property type="entry name" value="HUPs"/>
    <property type="match status" value="1"/>
</dbReference>
<name>A0A2K3UX09_9DEIO</name>
<evidence type="ECO:0000313" key="2">
    <source>
        <dbReference type="EMBL" id="PNY81061.1"/>
    </source>
</evidence>
<protein>
    <submittedName>
        <fullName evidence="2">Adenosine nucleotide hydrolase</fullName>
    </submittedName>
</protein>
<dbReference type="AlphaFoldDB" id="A0A2K3UX09"/>
<dbReference type="CDD" id="cd01994">
    <property type="entry name" value="AANH_PF0828-like"/>
    <property type="match status" value="1"/>
</dbReference>